<proteinExistence type="inferred from homology"/>
<keyword evidence="4" id="KW-1185">Reference proteome</keyword>
<name>A0ABW4GTF6_9ACTN</name>
<reference evidence="4" key="1">
    <citation type="journal article" date="2019" name="Int. J. Syst. Evol. Microbiol.">
        <title>The Global Catalogue of Microorganisms (GCM) 10K type strain sequencing project: providing services to taxonomists for standard genome sequencing and annotation.</title>
        <authorList>
            <consortium name="The Broad Institute Genomics Platform"/>
            <consortium name="The Broad Institute Genome Sequencing Center for Infectious Disease"/>
            <person name="Wu L."/>
            <person name="Ma J."/>
        </authorList>
    </citation>
    <scope>NUCLEOTIDE SEQUENCE [LARGE SCALE GENOMIC DNA]</scope>
    <source>
        <strain evidence="4">CGMCC 1.15399</strain>
    </source>
</reference>
<accession>A0ABW4GTF6</accession>
<dbReference type="InterPro" id="IPR001753">
    <property type="entry name" value="Enoyl-CoA_hydra/iso"/>
</dbReference>
<comment type="caution">
    <text evidence="3">The sequence shown here is derived from an EMBL/GenBank/DDBJ whole genome shotgun (WGS) entry which is preliminary data.</text>
</comment>
<evidence type="ECO:0000313" key="4">
    <source>
        <dbReference type="Proteomes" id="UP001597097"/>
    </source>
</evidence>
<evidence type="ECO:0000256" key="2">
    <source>
        <dbReference type="SAM" id="MobiDB-lite"/>
    </source>
</evidence>
<dbReference type="PANTHER" id="PTHR43459:SF1">
    <property type="entry name" value="EG:BACN32G11.4 PROTEIN"/>
    <property type="match status" value="1"/>
</dbReference>
<protein>
    <submittedName>
        <fullName evidence="3">Enoyl-CoA hydratase/isomerase family protein</fullName>
    </submittedName>
</protein>
<sequence>MDASSTTPGVSAASGASASPGVSTTSGASTAPAASIAAVAPTASAAPVVLERDGAVAVLTLNRPDRRNALDAALKTALRRTLEEVASDAAVRAVLLTGAGNAFCVGQDLAEHAAALRTDAGHAFDTVEEDYAPIIRLVATMGKPVVAAVNGTCVGAGLALVLACDLRVLAEEAVLATAFTAIGLTCDSGLSTTLARAVGEARAKELVLLGESFSAQQAVAWGISGRVVPRADVRTAGRELAARLAAGPTAAYAESKRLIAQAWDQDLGTVLAAEARAQARLGRTADHAGAVEAFLTKQRPVFEGR</sequence>
<dbReference type="Proteomes" id="UP001597097">
    <property type="component" value="Unassembled WGS sequence"/>
</dbReference>
<dbReference type="PROSITE" id="PS00166">
    <property type="entry name" value="ENOYL_COA_HYDRATASE"/>
    <property type="match status" value="1"/>
</dbReference>
<feature type="region of interest" description="Disordered" evidence="2">
    <location>
        <begin position="1"/>
        <end position="27"/>
    </location>
</feature>
<dbReference type="CDD" id="cd06558">
    <property type="entry name" value="crotonase-like"/>
    <property type="match status" value="1"/>
</dbReference>
<comment type="similarity">
    <text evidence="1">Belongs to the enoyl-CoA hydratase/isomerase family.</text>
</comment>
<gene>
    <name evidence="3" type="ORF">ACFSJ0_54605</name>
</gene>
<dbReference type="Pfam" id="PF00378">
    <property type="entry name" value="ECH_1"/>
    <property type="match status" value="1"/>
</dbReference>
<evidence type="ECO:0000313" key="3">
    <source>
        <dbReference type="EMBL" id="MFD1546155.1"/>
    </source>
</evidence>
<dbReference type="EMBL" id="JBHUCM010000057">
    <property type="protein sequence ID" value="MFD1546155.1"/>
    <property type="molecule type" value="Genomic_DNA"/>
</dbReference>
<organism evidence="3 4">
    <name type="scientific">Nonomuraea guangzhouensis</name>
    <dbReference type="NCBI Taxonomy" id="1291555"/>
    <lineage>
        <taxon>Bacteria</taxon>
        <taxon>Bacillati</taxon>
        <taxon>Actinomycetota</taxon>
        <taxon>Actinomycetes</taxon>
        <taxon>Streptosporangiales</taxon>
        <taxon>Streptosporangiaceae</taxon>
        <taxon>Nonomuraea</taxon>
    </lineage>
</organism>
<evidence type="ECO:0000256" key="1">
    <source>
        <dbReference type="RuleBase" id="RU003707"/>
    </source>
</evidence>
<dbReference type="InterPro" id="IPR018376">
    <property type="entry name" value="Enoyl-CoA_hyd/isom_CS"/>
</dbReference>
<dbReference type="PANTHER" id="PTHR43459">
    <property type="entry name" value="ENOYL-COA HYDRATASE"/>
    <property type="match status" value="1"/>
</dbReference>
<dbReference type="RefSeq" id="WP_219538027.1">
    <property type="nucleotide sequence ID" value="NZ_JAHKRM010000043.1"/>
</dbReference>